<evidence type="ECO:0000313" key="2">
    <source>
        <dbReference type="EMBL" id="WOX27558.1"/>
    </source>
</evidence>
<reference evidence="1" key="1">
    <citation type="submission" date="2019-10" db="EMBL/GenBank/DDBJ databases">
        <authorList>
            <person name="Paulsen S."/>
        </authorList>
    </citation>
    <scope>NUCLEOTIDE SEQUENCE</scope>
    <source>
        <strain evidence="1">LMG 19692</strain>
    </source>
</reference>
<dbReference type="Proteomes" id="UP000646877">
    <property type="component" value="Unassembled WGS sequence"/>
</dbReference>
<protein>
    <submittedName>
        <fullName evidence="1">Amino acid ABC transporter substrate-binding protein</fullName>
    </submittedName>
    <submittedName>
        <fullName evidence="2">Transporter substrate-binding domain-containing protein</fullName>
    </submittedName>
</protein>
<evidence type="ECO:0000313" key="4">
    <source>
        <dbReference type="Proteomes" id="UP001304419"/>
    </source>
</evidence>
<reference evidence="2 4" key="2">
    <citation type="submission" date="2023-10" db="EMBL/GenBank/DDBJ databases">
        <title>To unveil natural product biosynthetic capacity in Pseudoalteromonas.</title>
        <authorList>
            <person name="Wang J."/>
        </authorList>
    </citation>
    <scope>NUCLEOTIDE SEQUENCE [LARGE SCALE GENOMIC DNA]</scope>
    <source>
        <strain evidence="2 4">DSM 15914</strain>
    </source>
</reference>
<dbReference type="SUPFAM" id="SSF53850">
    <property type="entry name" value="Periplasmic binding protein-like II"/>
    <property type="match status" value="1"/>
</dbReference>
<dbReference type="RefSeq" id="WP_010370899.1">
    <property type="nucleotide sequence ID" value="NZ_CBCSDF010000003.1"/>
</dbReference>
<dbReference type="Proteomes" id="UP001304419">
    <property type="component" value="Chromosome 1"/>
</dbReference>
<sequence length="273" mass="30922">MKLLWLALGFVIFPLKAQETTEIRISAGADPYIIELLTLSLSYQIESARLVSVRSIPSQDRAVRLLGEKGGLDVSWLVTNSQREKAASAIRIPLVKGILGYRIPLVHKHNQALLSGVRYIGDLRRVTFGLRRDWPDHQIFERNGLSVTSFSQEDSGYDMLLKKRFDVLPSDLVSIEAALSDTDLVADQHVVFYYPSAVYFFVSHDNPLLHSQIEKGLKSALQDGRFEALFLKHFSARLEKLDLKNKTVIELDNPNLPPSAPLEVPFYWYKQGK</sequence>
<evidence type="ECO:0000313" key="3">
    <source>
        <dbReference type="Proteomes" id="UP000646877"/>
    </source>
</evidence>
<dbReference type="EMBL" id="WEIA01000001">
    <property type="protein sequence ID" value="NLR19857.1"/>
    <property type="molecule type" value="Genomic_DNA"/>
</dbReference>
<dbReference type="EMBL" id="CP137578">
    <property type="protein sequence ID" value="WOX27558.1"/>
    <property type="molecule type" value="Genomic_DNA"/>
</dbReference>
<organism evidence="1 3">
    <name type="scientific">Pseudoalteromonas maricaloris</name>
    <dbReference type="NCBI Taxonomy" id="184924"/>
    <lineage>
        <taxon>Bacteria</taxon>
        <taxon>Pseudomonadati</taxon>
        <taxon>Pseudomonadota</taxon>
        <taxon>Gammaproteobacteria</taxon>
        <taxon>Alteromonadales</taxon>
        <taxon>Pseudoalteromonadaceae</taxon>
        <taxon>Pseudoalteromonas</taxon>
    </lineage>
</organism>
<gene>
    <name evidence="1" type="ORF">F9Y85_00615</name>
    <name evidence="2" type="ORF">R5H13_12950</name>
</gene>
<accession>A0A8I2GWC5</accession>
<dbReference type="Gene3D" id="3.40.190.10">
    <property type="entry name" value="Periplasmic binding protein-like II"/>
    <property type="match status" value="1"/>
</dbReference>
<evidence type="ECO:0000313" key="1">
    <source>
        <dbReference type="EMBL" id="NLR19857.1"/>
    </source>
</evidence>
<proteinExistence type="predicted"/>
<dbReference type="AlphaFoldDB" id="A0A8I2GWC5"/>
<name>A0A8I2GWC5_9GAMM</name>
<keyword evidence="4" id="KW-1185">Reference proteome</keyword>